<dbReference type="InterPro" id="IPR006311">
    <property type="entry name" value="TAT_signal"/>
</dbReference>
<sequence length="515" mass="57285">MHLTRRNLLGLGLKGGAALGATLAAPSIILAESRRPLITSGVMSGDMLADRAMLWSQVDRPARMLLEIADNPEFRGARQLLGPEALPVTGLTAKLDATGLSGMDTAHYRVRFEALDDRRAVSEPVTGQLRLPPATRRDVRFVWSGDTAGQGWGIDESRGGMTTYDTMLRQRPDFFIHSGDTVYADGPLEERVALPDGELWRNRVTPAKAKVAETLDEFRGQHAYNLLDANVRRFNAAVPMLAQWDDHEAVNNWYPGELLDDDRYTEKNVSLLAARARRAFLEYMPLRQRPEAPGRIHRRFAYGPGLEIFMLDMRSYRAANSRNQQAGGDAATFLGQEQLRWLLDGLRRSPATWKIIASDMPIGLVVRDGDDFEAIANDHHGDPLGRELEIAELLRAIRDDAIHNVVWLTADVHYTAAHHYSPERASFQEFAPFWEFVSGPLHAGTFGPGELDDTFGPRVVFQKAPPEGRANLSPAEGYQFFGQVDLDGESETLTVTLMDSAGEALHRQVLEPQRA</sequence>
<dbReference type="EMBL" id="PNRE01000052">
    <property type="protein sequence ID" value="PMR69095.1"/>
    <property type="molecule type" value="Genomic_DNA"/>
</dbReference>
<accession>A0A2N7TLM9</accession>
<dbReference type="Pfam" id="PF09423">
    <property type="entry name" value="PhoD"/>
    <property type="match status" value="1"/>
</dbReference>
<proteinExistence type="predicted"/>
<evidence type="ECO:0000313" key="4">
    <source>
        <dbReference type="Proteomes" id="UP000235346"/>
    </source>
</evidence>
<organism evidence="3 4">
    <name type="scientific">Halomonas heilongjiangensis</name>
    <dbReference type="NCBI Taxonomy" id="1387883"/>
    <lineage>
        <taxon>Bacteria</taxon>
        <taxon>Pseudomonadati</taxon>
        <taxon>Pseudomonadota</taxon>
        <taxon>Gammaproteobacteria</taxon>
        <taxon>Oceanospirillales</taxon>
        <taxon>Halomonadaceae</taxon>
        <taxon>Halomonas</taxon>
    </lineage>
</organism>
<dbReference type="InterPro" id="IPR038607">
    <property type="entry name" value="PhoD-like_sf"/>
</dbReference>
<dbReference type="OrthoDB" id="327733at2"/>
<dbReference type="Proteomes" id="UP000235346">
    <property type="component" value="Unassembled WGS sequence"/>
</dbReference>
<dbReference type="CDD" id="cd07389">
    <property type="entry name" value="MPP_PhoD"/>
    <property type="match status" value="1"/>
</dbReference>
<keyword evidence="4" id="KW-1185">Reference proteome</keyword>
<reference evidence="3 4" key="1">
    <citation type="submission" date="2018-01" db="EMBL/GenBank/DDBJ databases">
        <title>Halomonas endophytica sp. nov., isolated from storage liquid in the stems of Populus euphratica.</title>
        <authorList>
            <person name="Chen C."/>
        </authorList>
    </citation>
    <scope>NUCLEOTIDE SEQUENCE [LARGE SCALE GENOMIC DNA]</scope>
    <source>
        <strain evidence="3 4">DSM 26881</strain>
    </source>
</reference>
<dbReference type="AlphaFoldDB" id="A0A2N7TLM9"/>
<evidence type="ECO:0000313" key="3">
    <source>
        <dbReference type="EMBL" id="PMR69095.1"/>
    </source>
</evidence>
<dbReference type="InterPro" id="IPR018946">
    <property type="entry name" value="PhoD-like_MPP"/>
</dbReference>
<feature type="domain" description="Phospholipase D N-terminal" evidence="2">
    <location>
        <begin position="41"/>
        <end position="130"/>
    </location>
</feature>
<evidence type="ECO:0000259" key="2">
    <source>
        <dbReference type="Pfam" id="PF16655"/>
    </source>
</evidence>
<dbReference type="RefSeq" id="WP_102628108.1">
    <property type="nucleotide sequence ID" value="NZ_PDOH01000005.1"/>
</dbReference>
<dbReference type="Gene3D" id="3.60.21.70">
    <property type="entry name" value="PhoD-like phosphatase"/>
    <property type="match status" value="1"/>
</dbReference>
<dbReference type="PANTHER" id="PTHR43606">
    <property type="entry name" value="PHOSPHATASE, PUTATIVE (AFU_ORTHOLOGUE AFUA_6G08710)-RELATED"/>
    <property type="match status" value="1"/>
</dbReference>
<dbReference type="SUPFAM" id="SSF56300">
    <property type="entry name" value="Metallo-dependent phosphatases"/>
    <property type="match status" value="1"/>
</dbReference>
<dbReference type="InterPro" id="IPR029052">
    <property type="entry name" value="Metallo-depent_PP-like"/>
</dbReference>
<dbReference type="PROSITE" id="PS51318">
    <property type="entry name" value="TAT"/>
    <property type="match status" value="1"/>
</dbReference>
<name>A0A2N7TLM9_9GAMM</name>
<evidence type="ECO:0000259" key="1">
    <source>
        <dbReference type="Pfam" id="PF09423"/>
    </source>
</evidence>
<dbReference type="PANTHER" id="PTHR43606:SF1">
    <property type="entry name" value="PHOD-LIKE PHOSPHATASE METALLOPHOSPHATASE DOMAIN-CONTAINING PROTEIN"/>
    <property type="match status" value="1"/>
</dbReference>
<dbReference type="InterPro" id="IPR032093">
    <property type="entry name" value="PhoD_N"/>
</dbReference>
<feature type="domain" description="PhoD-like phosphatase metallophosphatase" evidence="1">
    <location>
        <begin position="143"/>
        <end position="496"/>
    </location>
</feature>
<dbReference type="Gene3D" id="2.60.40.380">
    <property type="entry name" value="Purple acid phosphatase-like, N-terminal"/>
    <property type="match status" value="1"/>
</dbReference>
<comment type="caution">
    <text evidence="3">The sequence shown here is derived from an EMBL/GenBank/DDBJ whole genome shotgun (WGS) entry which is preliminary data.</text>
</comment>
<gene>
    <name evidence="3" type="ORF">C1H66_11935</name>
</gene>
<protein>
    <submittedName>
        <fullName evidence="3">Alkaline phosphatase</fullName>
    </submittedName>
</protein>
<dbReference type="InterPro" id="IPR052900">
    <property type="entry name" value="Phospholipid_Metab_Enz"/>
</dbReference>
<dbReference type="Pfam" id="PF16655">
    <property type="entry name" value="PhoD_N"/>
    <property type="match status" value="1"/>
</dbReference>